<evidence type="ECO:0000256" key="4">
    <source>
        <dbReference type="ARBA" id="ARBA00022692"/>
    </source>
</evidence>
<feature type="domain" description="YetF C-terminal" evidence="8">
    <location>
        <begin position="90"/>
        <end position="156"/>
    </location>
</feature>
<keyword evidence="11" id="KW-1185">Reference proteome</keyword>
<dbReference type="Pfam" id="PF04239">
    <property type="entry name" value="DUF421"/>
    <property type="match status" value="1"/>
</dbReference>
<dbReference type="InterPro" id="IPR048454">
    <property type="entry name" value="YetF_N"/>
</dbReference>
<keyword evidence="5 7" id="KW-1133">Transmembrane helix</keyword>
<dbReference type="Gene3D" id="3.30.240.20">
    <property type="entry name" value="bsu07140 like domains"/>
    <property type="match status" value="1"/>
</dbReference>
<name>A0A3N5CUD0_9SPHN</name>
<dbReference type="AlphaFoldDB" id="A0A3N5CUD0"/>
<dbReference type="PANTHER" id="PTHR34582">
    <property type="entry name" value="UPF0702 TRANSMEMBRANE PROTEIN YCAP"/>
    <property type="match status" value="1"/>
</dbReference>
<evidence type="ECO:0000256" key="2">
    <source>
        <dbReference type="ARBA" id="ARBA00006448"/>
    </source>
</evidence>
<evidence type="ECO:0000256" key="1">
    <source>
        <dbReference type="ARBA" id="ARBA00004651"/>
    </source>
</evidence>
<sequence>MWFDNWSGIGRIAVVTLVVYFGLIAILQFAGKRSIAKLNIFDLVVTVALGSILASVMLTRSLSIADGLAAFIVLAFLQWLVAWLSVRLGWFKQVIRSDARMLVKDGEFLEQQMKEERVTHDEIRAAIRKQGHGEMKRIAAVVLETDGSFSVIEDPPASQYSTLEPMLRGDDMAESERN</sequence>
<dbReference type="OrthoDB" id="9793799at2"/>
<keyword evidence="3" id="KW-1003">Cell membrane</keyword>
<comment type="subcellular location">
    <subcellularLocation>
        <location evidence="1">Cell membrane</location>
        <topology evidence="1">Multi-pass membrane protein</topology>
    </subcellularLocation>
</comment>
<dbReference type="InterPro" id="IPR007353">
    <property type="entry name" value="DUF421"/>
</dbReference>
<dbReference type="Proteomes" id="UP000275232">
    <property type="component" value="Unassembled WGS sequence"/>
</dbReference>
<dbReference type="GO" id="GO:0005886">
    <property type="term" value="C:plasma membrane"/>
    <property type="evidence" value="ECO:0007669"/>
    <property type="project" value="UniProtKB-SubCell"/>
</dbReference>
<feature type="domain" description="YetF-like N-terminal transmembrane" evidence="9">
    <location>
        <begin position="18"/>
        <end position="83"/>
    </location>
</feature>
<organism evidence="10 11">
    <name type="scientific">Aurantiacibacter spongiae</name>
    <dbReference type="NCBI Taxonomy" id="2488860"/>
    <lineage>
        <taxon>Bacteria</taxon>
        <taxon>Pseudomonadati</taxon>
        <taxon>Pseudomonadota</taxon>
        <taxon>Alphaproteobacteria</taxon>
        <taxon>Sphingomonadales</taxon>
        <taxon>Erythrobacteraceae</taxon>
        <taxon>Aurantiacibacter</taxon>
    </lineage>
</organism>
<evidence type="ECO:0000256" key="5">
    <source>
        <dbReference type="ARBA" id="ARBA00022989"/>
    </source>
</evidence>
<reference evidence="10 11" key="1">
    <citation type="submission" date="2018-11" db="EMBL/GenBank/DDBJ databases">
        <title>Erythrobacter spongiae sp. nov., isolated from a marine sponge.</title>
        <authorList>
            <person name="Zhuang L."/>
            <person name="Luo L."/>
        </authorList>
    </citation>
    <scope>NUCLEOTIDE SEQUENCE [LARGE SCALE GENOMIC DNA]</scope>
    <source>
        <strain evidence="10 11">HN-E23</strain>
    </source>
</reference>
<accession>A0A3N5CUD0</accession>
<comment type="caution">
    <text evidence="10">The sequence shown here is derived from an EMBL/GenBank/DDBJ whole genome shotgun (WGS) entry which is preliminary data.</text>
</comment>
<keyword evidence="6 7" id="KW-0472">Membrane</keyword>
<comment type="similarity">
    <text evidence="2">Belongs to the UPF0702 family.</text>
</comment>
<feature type="transmembrane region" description="Helical" evidence="7">
    <location>
        <begin position="64"/>
        <end position="86"/>
    </location>
</feature>
<evidence type="ECO:0000256" key="6">
    <source>
        <dbReference type="ARBA" id="ARBA00023136"/>
    </source>
</evidence>
<evidence type="ECO:0000313" key="11">
    <source>
        <dbReference type="Proteomes" id="UP000275232"/>
    </source>
</evidence>
<evidence type="ECO:0000259" key="9">
    <source>
        <dbReference type="Pfam" id="PF20730"/>
    </source>
</evidence>
<dbReference type="EMBL" id="RPFZ01000001">
    <property type="protein sequence ID" value="RPF72864.1"/>
    <property type="molecule type" value="Genomic_DNA"/>
</dbReference>
<protein>
    <submittedName>
        <fullName evidence="10">DUF421 domain-containing protein</fullName>
    </submittedName>
</protein>
<dbReference type="PANTHER" id="PTHR34582:SF6">
    <property type="entry name" value="UPF0702 TRANSMEMBRANE PROTEIN YCAP"/>
    <property type="match status" value="1"/>
</dbReference>
<evidence type="ECO:0000313" key="10">
    <source>
        <dbReference type="EMBL" id="RPF72864.1"/>
    </source>
</evidence>
<feature type="transmembrane region" description="Helical" evidence="7">
    <location>
        <begin position="38"/>
        <end position="58"/>
    </location>
</feature>
<proteinExistence type="inferred from homology"/>
<gene>
    <name evidence="10" type="ORF">EG799_13555</name>
</gene>
<dbReference type="InterPro" id="IPR023090">
    <property type="entry name" value="UPF0702_alpha/beta_dom_sf"/>
</dbReference>
<dbReference type="Pfam" id="PF20730">
    <property type="entry name" value="YetF_N"/>
    <property type="match status" value="1"/>
</dbReference>
<evidence type="ECO:0000256" key="7">
    <source>
        <dbReference type="SAM" id="Phobius"/>
    </source>
</evidence>
<evidence type="ECO:0000256" key="3">
    <source>
        <dbReference type="ARBA" id="ARBA00022475"/>
    </source>
</evidence>
<keyword evidence="4 7" id="KW-0812">Transmembrane</keyword>
<feature type="transmembrane region" description="Helical" evidence="7">
    <location>
        <begin position="12"/>
        <end position="31"/>
    </location>
</feature>
<evidence type="ECO:0000259" key="8">
    <source>
        <dbReference type="Pfam" id="PF04239"/>
    </source>
</evidence>